<sequence>MALALNAAVQSILTFWGTDRVPTYVSWLQKLWFILAMEKLTLVSQQRVGDIGRSLEAHDIHFGTSSSTYKRTALLHDTVNYSEIAHYMSEWFAFALAMAKHCILRL</sequence>
<evidence type="ECO:0000313" key="2">
    <source>
        <dbReference type="Proteomes" id="UP001066276"/>
    </source>
</evidence>
<dbReference type="Proteomes" id="UP001066276">
    <property type="component" value="Chromosome 6"/>
</dbReference>
<accession>A0AAV7QKD8</accession>
<comment type="caution">
    <text evidence="1">The sequence shown here is derived from an EMBL/GenBank/DDBJ whole genome shotgun (WGS) entry which is preliminary data.</text>
</comment>
<keyword evidence="2" id="KW-1185">Reference proteome</keyword>
<dbReference type="AlphaFoldDB" id="A0AAV7QKD8"/>
<name>A0AAV7QKD8_PLEWA</name>
<organism evidence="1 2">
    <name type="scientific">Pleurodeles waltl</name>
    <name type="common">Iberian ribbed newt</name>
    <dbReference type="NCBI Taxonomy" id="8319"/>
    <lineage>
        <taxon>Eukaryota</taxon>
        <taxon>Metazoa</taxon>
        <taxon>Chordata</taxon>
        <taxon>Craniata</taxon>
        <taxon>Vertebrata</taxon>
        <taxon>Euteleostomi</taxon>
        <taxon>Amphibia</taxon>
        <taxon>Batrachia</taxon>
        <taxon>Caudata</taxon>
        <taxon>Salamandroidea</taxon>
        <taxon>Salamandridae</taxon>
        <taxon>Pleurodelinae</taxon>
        <taxon>Pleurodeles</taxon>
    </lineage>
</organism>
<proteinExistence type="predicted"/>
<dbReference type="EMBL" id="JANPWB010000010">
    <property type="protein sequence ID" value="KAJ1140199.1"/>
    <property type="molecule type" value="Genomic_DNA"/>
</dbReference>
<evidence type="ECO:0000313" key="1">
    <source>
        <dbReference type="EMBL" id="KAJ1140199.1"/>
    </source>
</evidence>
<reference evidence="1" key="1">
    <citation type="journal article" date="2022" name="bioRxiv">
        <title>Sequencing and chromosome-scale assembly of the giantPleurodeles waltlgenome.</title>
        <authorList>
            <person name="Brown T."/>
            <person name="Elewa A."/>
            <person name="Iarovenko S."/>
            <person name="Subramanian E."/>
            <person name="Araus A.J."/>
            <person name="Petzold A."/>
            <person name="Susuki M."/>
            <person name="Suzuki K.-i.T."/>
            <person name="Hayashi T."/>
            <person name="Toyoda A."/>
            <person name="Oliveira C."/>
            <person name="Osipova E."/>
            <person name="Leigh N.D."/>
            <person name="Simon A."/>
            <person name="Yun M.H."/>
        </authorList>
    </citation>
    <scope>NUCLEOTIDE SEQUENCE</scope>
    <source>
        <strain evidence="1">20211129_DDA</strain>
        <tissue evidence="1">Liver</tissue>
    </source>
</reference>
<gene>
    <name evidence="1" type="ORF">NDU88_006557</name>
</gene>
<protein>
    <submittedName>
        <fullName evidence="1">Uncharacterized protein</fullName>
    </submittedName>
</protein>